<keyword evidence="1" id="KW-0238">DNA-binding</keyword>
<organism evidence="4 5">
    <name type="scientific">Aliirhizobium smilacinae</name>
    <dbReference type="NCBI Taxonomy" id="1395944"/>
    <lineage>
        <taxon>Bacteria</taxon>
        <taxon>Pseudomonadati</taxon>
        <taxon>Pseudomonadota</taxon>
        <taxon>Alphaproteobacteria</taxon>
        <taxon>Hyphomicrobiales</taxon>
        <taxon>Rhizobiaceae</taxon>
        <taxon>Aliirhizobium</taxon>
    </lineage>
</organism>
<accession>A0A5C4XAT3</accession>
<protein>
    <submittedName>
        <fullName evidence="4">Helix-turn-helix transcriptional regulator</fullName>
    </submittedName>
</protein>
<dbReference type="Pfam" id="PF01381">
    <property type="entry name" value="HTH_3"/>
    <property type="match status" value="1"/>
</dbReference>
<dbReference type="AlphaFoldDB" id="A0A5C4XAT3"/>
<dbReference type="OrthoDB" id="9815697at2"/>
<keyword evidence="5" id="KW-1185">Reference proteome</keyword>
<dbReference type="RefSeq" id="WP_139679237.1">
    <property type="nucleotide sequence ID" value="NZ_VDMN01000009.1"/>
</dbReference>
<reference evidence="4 5" key="1">
    <citation type="submission" date="2019-06" db="EMBL/GenBank/DDBJ databases">
        <title>The draft genome of Rhizobium smilacinae PTYR-5.</title>
        <authorList>
            <person name="Liu L."/>
            <person name="Li L."/>
            <person name="Zhang X."/>
        </authorList>
    </citation>
    <scope>NUCLEOTIDE SEQUENCE [LARGE SCALE GENOMIC DNA]</scope>
    <source>
        <strain evidence="4 5">PTYR-5</strain>
    </source>
</reference>
<dbReference type="InterPro" id="IPR050807">
    <property type="entry name" value="TransReg_Diox_bact_type"/>
</dbReference>
<dbReference type="Proteomes" id="UP000311605">
    <property type="component" value="Unassembled WGS sequence"/>
</dbReference>
<dbReference type="SMART" id="SM00530">
    <property type="entry name" value="HTH_XRE"/>
    <property type="match status" value="1"/>
</dbReference>
<dbReference type="GO" id="GO:0003677">
    <property type="term" value="F:DNA binding"/>
    <property type="evidence" value="ECO:0007669"/>
    <property type="project" value="UniProtKB-KW"/>
</dbReference>
<evidence type="ECO:0000313" key="4">
    <source>
        <dbReference type="EMBL" id="TNM60339.1"/>
    </source>
</evidence>
<dbReference type="CDD" id="cd00093">
    <property type="entry name" value="HTH_XRE"/>
    <property type="match status" value="1"/>
</dbReference>
<dbReference type="PANTHER" id="PTHR46797">
    <property type="entry name" value="HTH-TYPE TRANSCRIPTIONAL REGULATOR"/>
    <property type="match status" value="1"/>
</dbReference>
<evidence type="ECO:0000256" key="1">
    <source>
        <dbReference type="ARBA" id="ARBA00023125"/>
    </source>
</evidence>
<dbReference type="InterPro" id="IPR001387">
    <property type="entry name" value="Cro/C1-type_HTH"/>
</dbReference>
<proteinExistence type="predicted"/>
<dbReference type="GO" id="GO:0003700">
    <property type="term" value="F:DNA-binding transcription factor activity"/>
    <property type="evidence" value="ECO:0007669"/>
    <property type="project" value="TreeGrafter"/>
</dbReference>
<feature type="region of interest" description="Disordered" evidence="2">
    <location>
        <begin position="69"/>
        <end position="90"/>
    </location>
</feature>
<dbReference type="EMBL" id="VDMN01000009">
    <property type="protein sequence ID" value="TNM60339.1"/>
    <property type="molecule type" value="Genomic_DNA"/>
</dbReference>
<name>A0A5C4XAT3_9HYPH</name>
<comment type="caution">
    <text evidence="4">The sequence shown here is derived from an EMBL/GenBank/DDBJ whole genome shotgun (WGS) entry which is preliminary data.</text>
</comment>
<evidence type="ECO:0000259" key="3">
    <source>
        <dbReference type="PROSITE" id="PS50943"/>
    </source>
</evidence>
<dbReference type="GO" id="GO:0005829">
    <property type="term" value="C:cytosol"/>
    <property type="evidence" value="ECO:0007669"/>
    <property type="project" value="TreeGrafter"/>
</dbReference>
<feature type="compositionally biased region" description="Basic residues" evidence="2">
    <location>
        <begin position="80"/>
        <end position="90"/>
    </location>
</feature>
<feature type="domain" description="HTH cro/C1-type" evidence="3">
    <location>
        <begin position="11"/>
        <end position="65"/>
    </location>
</feature>
<gene>
    <name evidence="4" type="ORF">FHP24_26460</name>
</gene>
<dbReference type="Gene3D" id="1.10.260.40">
    <property type="entry name" value="lambda repressor-like DNA-binding domains"/>
    <property type="match status" value="1"/>
</dbReference>
<sequence length="90" mass="10016">METRITIGKNVRRIRKIRGITQEELSFRSGFTRAYLSELENGRSNPTISSIERIAQELGVTIIDLISSPDSSTTDLPAAHSKKVRNRSGS</sequence>
<dbReference type="SUPFAM" id="SSF47413">
    <property type="entry name" value="lambda repressor-like DNA-binding domains"/>
    <property type="match status" value="1"/>
</dbReference>
<dbReference type="InterPro" id="IPR010982">
    <property type="entry name" value="Lambda_DNA-bd_dom_sf"/>
</dbReference>
<dbReference type="PROSITE" id="PS50943">
    <property type="entry name" value="HTH_CROC1"/>
    <property type="match status" value="1"/>
</dbReference>
<evidence type="ECO:0000313" key="5">
    <source>
        <dbReference type="Proteomes" id="UP000311605"/>
    </source>
</evidence>
<evidence type="ECO:0000256" key="2">
    <source>
        <dbReference type="SAM" id="MobiDB-lite"/>
    </source>
</evidence>
<dbReference type="PANTHER" id="PTHR46797:SF1">
    <property type="entry name" value="METHYLPHOSPHONATE SYNTHASE"/>
    <property type="match status" value="1"/>
</dbReference>